<name>A0ABT0WAQ7_9BACI</name>
<dbReference type="SUPFAM" id="SSF47413">
    <property type="entry name" value="lambda repressor-like DNA-binding domains"/>
    <property type="match status" value="1"/>
</dbReference>
<organism evidence="4 5">
    <name type="scientific">Neobacillus pocheonensis</name>
    <dbReference type="NCBI Taxonomy" id="363869"/>
    <lineage>
        <taxon>Bacteria</taxon>
        <taxon>Bacillati</taxon>
        <taxon>Bacillota</taxon>
        <taxon>Bacilli</taxon>
        <taxon>Bacillales</taxon>
        <taxon>Bacillaceae</taxon>
        <taxon>Neobacillus</taxon>
    </lineage>
</organism>
<proteinExistence type="predicted"/>
<gene>
    <name evidence="4" type="ORF">NDK43_14580</name>
</gene>
<dbReference type="Pfam" id="PF13413">
    <property type="entry name" value="HTH_25"/>
    <property type="match status" value="1"/>
</dbReference>
<dbReference type="InterPro" id="IPR001387">
    <property type="entry name" value="Cro/C1-type_HTH"/>
</dbReference>
<dbReference type="PANTHER" id="PTHR34475:SF1">
    <property type="entry name" value="CYTOSKELETON PROTEIN RODZ"/>
    <property type="match status" value="1"/>
</dbReference>
<dbReference type="InterPro" id="IPR050400">
    <property type="entry name" value="Bact_Cytoskel_RodZ"/>
</dbReference>
<dbReference type="SMART" id="SM00530">
    <property type="entry name" value="HTH_XRE"/>
    <property type="match status" value="1"/>
</dbReference>
<keyword evidence="2" id="KW-1133">Transmembrane helix</keyword>
<evidence type="ECO:0000256" key="1">
    <source>
        <dbReference type="SAM" id="MobiDB-lite"/>
    </source>
</evidence>
<dbReference type="Pfam" id="PF13464">
    <property type="entry name" value="RodZ_C"/>
    <property type="match status" value="1"/>
</dbReference>
<dbReference type="CDD" id="cd00093">
    <property type="entry name" value="HTH_XRE"/>
    <property type="match status" value="1"/>
</dbReference>
<keyword evidence="2" id="KW-0812">Transmembrane</keyword>
<dbReference type="PROSITE" id="PS50943">
    <property type="entry name" value="HTH_CROC1"/>
    <property type="match status" value="1"/>
</dbReference>
<protein>
    <submittedName>
        <fullName evidence="4">DUF4115 domain-containing protein</fullName>
    </submittedName>
</protein>
<dbReference type="PANTHER" id="PTHR34475">
    <property type="match status" value="1"/>
</dbReference>
<comment type="caution">
    <text evidence="4">The sequence shown here is derived from an EMBL/GenBank/DDBJ whole genome shotgun (WGS) entry which is preliminary data.</text>
</comment>
<evidence type="ECO:0000256" key="2">
    <source>
        <dbReference type="SAM" id="Phobius"/>
    </source>
</evidence>
<accession>A0ABT0WAQ7</accession>
<feature type="transmembrane region" description="Helical" evidence="2">
    <location>
        <begin position="111"/>
        <end position="128"/>
    </location>
</feature>
<feature type="compositionally biased region" description="Polar residues" evidence="1">
    <location>
        <begin position="172"/>
        <end position="188"/>
    </location>
</feature>
<dbReference type="Gene3D" id="1.10.260.40">
    <property type="entry name" value="lambda repressor-like DNA-binding domains"/>
    <property type="match status" value="1"/>
</dbReference>
<dbReference type="Proteomes" id="UP001523262">
    <property type="component" value="Unassembled WGS sequence"/>
</dbReference>
<evidence type="ECO:0000259" key="3">
    <source>
        <dbReference type="PROSITE" id="PS50943"/>
    </source>
</evidence>
<feature type="domain" description="HTH cro/C1-type" evidence="3">
    <location>
        <begin position="8"/>
        <end position="68"/>
    </location>
</feature>
<dbReference type="InterPro" id="IPR025194">
    <property type="entry name" value="RodZ-like_C"/>
</dbReference>
<keyword evidence="5" id="KW-1185">Reference proteome</keyword>
<keyword evidence="2" id="KW-0472">Membrane</keyword>
<feature type="region of interest" description="Disordered" evidence="1">
    <location>
        <begin position="158"/>
        <end position="192"/>
    </location>
</feature>
<evidence type="ECO:0000313" key="5">
    <source>
        <dbReference type="Proteomes" id="UP001523262"/>
    </source>
</evidence>
<dbReference type="InterPro" id="IPR010982">
    <property type="entry name" value="Lambda_DNA-bd_dom_sf"/>
</dbReference>
<evidence type="ECO:0000313" key="4">
    <source>
        <dbReference type="EMBL" id="MCM2533399.1"/>
    </source>
</evidence>
<reference evidence="4 5" key="1">
    <citation type="submission" date="2022-06" db="EMBL/GenBank/DDBJ databases">
        <authorList>
            <person name="Jeon C.O."/>
        </authorList>
    </citation>
    <scope>NUCLEOTIDE SEQUENCE [LARGE SCALE GENOMIC DNA]</scope>
    <source>
        <strain evidence="4 5">KCTC 13943</strain>
    </source>
</reference>
<sequence length="303" mass="33230">MTELGNRLKEARLAKNLSLDDLQSITKIQKRYLVGIEEGNYSSMPGNFYVRAFIKQYSEALQLDPDEIFETYKSEIPITLNEDLPEQLSRVKTRKTISEGNYKIFDALPKIVIGIFLIGAAGLLYYFLTHHTSSNPNQSISSGNEQVKFAKSAELEKANANTTDNSKKKDTATTNNPAAKQDTGNTQAVVPPPQNLAVVQSSGKNSSYELKNADKFVLKLVSKGKTWVNIKNGSGHSFFQGVLTATGASSQTVDLTKENQAVIVVGNAIDTDIYVNDQKLAYAIAPTSVVSQNVTIQFVPKNK</sequence>
<dbReference type="EMBL" id="JAMQCR010000001">
    <property type="protein sequence ID" value="MCM2533399.1"/>
    <property type="molecule type" value="Genomic_DNA"/>
</dbReference>